<evidence type="ECO:0000313" key="3">
    <source>
        <dbReference type="EMBL" id="CAK0782645.1"/>
    </source>
</evidence>
<dbReference type="PANTHER" id="PTHR37204:SF1">
    <property type="entry name" value="TRANSMEMBRANE PROTEIN"/>
    <property type="match status" value="1"/>
</dbReference>
<feature type="compositionally biased region" description="Basic residues" evidence="1">
    <location>
        <begin position="33"/>
        <end position="49"/>
    </location>
</feature>
<evidence type="ECO:0000313" key="4">
    <source>
        <dbReference type="Proteomes" id="UP001314263"/>
    </source>
</evidence>
<evidence type="ECO:0000256" key="2">
    <source>
        <dbReference type="SAM" id="Phobius"/>
    </source>
</evidence>
<dbReference type="PANTHER" id="PTHR37204">
    <property type="entry name" value="TRANSMEMBRANE PROTEIN"/>
    <property type="match status" value="1"/>
</dbReference>
<sequence>MDNSKLHSGFLSYATHDKVRADAVPATCSPRQNPRRHHDRLSQRFRGHGKRGIPATRHIIAIIILVYLGAWTWWVSPFQQAPSRKCSARLDALALDANLTALNHARRKLYDSLESQLMSHGLSVGQEQTQGLDARSLFHLRDGRLEPGLQPLTVPVRSIVLPLGEGPVAEHLAAALHTHILPIFVEAGVWLQDPKKYHSTLFHASPHQHPVRASTAEVAVETASISKAAMALCPLEVVLERVTVTANGNVIACWQIAGGADPSEVRRTLARALPKAPQQQYQTIQDPVILHTTMARLLKPTKAREQKHARGRMLRTGEGSSELAALQSAVGRMTEALCGLRLTLRNLWYVEEEDLLALALNGRSRQQAMPLLCQKPPPSLKDDIDIKPVHHPPPVIKDASYLESARA</sequence>
<reference evidence="3 4" key="1">
    <citation type="submission" date="2023-10" db="EMBL/GenBank/DDBJ databases">
        <authorList>
            <person name="Maclean D."/>
            <person name="Macfadyen A."/>
        </authorList>
    </citation>
    <scope>NUCLEOTIDE SEQUENCE [LARGE SCALE GENOMIC DNA]</scope>
</reference>
<protein>
    <submittedName>
        <fullName evidence="3">Uncharacterized protein</fullName>
    </submittedName>
</protein>
<gene>
    <name evidence="3" type="ORF">CVIRNUC_005844</name>
</gene>
<accession>A0AAV1I6E7</accession>
<feature type="transmembrane region" description="Helical" evidence="2">
    <location>
        <begin position="55"/>
        <end position="74"/>
    </location>
</feature>
<keyword evidence="2" id="KW-0812">Transmembrane</keyword>
<organism evidence="3 4">
    <name type="scientific">Coccomyxa viridis</name>
    <dbReference type="NCBI Taxonomy" id="1274662"/>
    <lineage>
        <taxon>Eukaryota</taxon>
        <taxon>Viridiplantae</taxon>
        <taxon>Chlorophyta</taxon>
        <taxon>core chlorophytes</taxon>
        <taxon>Trebouxiophyceae</taxon>
        <taxon>Trebouxiophyceae incertae sedis</taxon>
        <taxon>Coccomyxaceae</taxon>
        <taxon>Coccomyxa</taxon>
    </lineage>
</organism>
<dbReference type="AlphaFoldDB" id="A0AAV1I6E7"/>
<keyword evidence="2" id="KW-0472">Membrane</keyword>
<keyword evidence="4" id="KW-1185">Reference proteome</keyword>
<dbReference type="EMBL" id="CAUYUE010000007">
    <property type="protein sequence ID" value="CAK0782645.1"/>
    <property type="molecule type" value="Genomic_DNA"/>
</dbReference>
<comment type="caution">
    <text evidence="3">The sequence shown here is derived from an EMBL/GenBank/DDBJ whole genome shotgun (WGS) entry which is preliminary data.</text>
</comment>
<feature type="region of interest" description="Disordered" evidence="1">
    <location>
        <begin position="374"/>
        <end position="407"/>
    </location>
</feature>
<keyword evidence="2" id="KW-1133">Transmembrane helix</keyword>
<feature type="region of interest" description="Disordered" evidence="1">
    <location>
        <begin position="25"/>
        <end position="49"/>
    </location>
</feature>
<evidence type="ECO:0000256" key="1">
    <source>
        <dbReference type="SAM" id="MobiDB-lite"/>
    </source>
</evidence>
<dbReference type="Proteomes" id="UP001314263">
    <property type="component" value="Unassembled WGS sequence"/>
</dbReference>
<name>A0AAV1I6E7_9CHLO</name>
<proteinExistence type="predicted"/>